<protein>
    <submittedName>
        <fullName evidence="5">Cellulase family glycosylhydrolase</fullName>
    </submittedName>
</protein>
<keyword evidence="2 3" id="KW-0326">Glycosidase</keyword>
<dbReference type="PANTHER" id="PTHR34142:SF1">
    <property type="entry name" value="GLYCOSIDE HYDROLASE FAMILY 5 DOMAIN-CONTAINING PROTEIN"/>
    <property type="match status" value="1"/>
</dbReference>
<dbReference type="SUPFAM" id="SSF51445">
    <property type="entry name" value="(Trans)glycosidases"/>
    <property type="match status" value="1"/>
</dbReference>
<evidence type="ECO:0000256" key="3">
    <source>
        <dbReference type="RuleBase" id="RU361153"/>
    </source>
</evidence>
<accession>A0A967BAY4</accession>
<keyword evidence="1 3" id="KW-0378">Hydrolase</keyword>
<name>A0A967BAY4_9PROT</name>
<dbReference type="EMBL" id="WOTH01000010">
    <property type="protein sequence ID" value="NHO53703.1"/>
    <property type="molecule type" value="Genomic_DNA"/>
</dbReference>
<dbReference type="InterPro" id="IPR001547">
    <property type="entry name" value="Glyco_hydro_5"/>
</dbReference>
<dbReference type="InterPro" id="IPR018087">
    <property type="entry name" value="Glyco_hydro_5_CS"/>
</dbReference>
<keyword evidence="6" id="KW-1185">Reference proteome</keyword>
<reference evidence="5" key="1">
    <citation type="submission" date="2019-11" db="EMBL/GenBank/DDBJ databases">
        <title>Description of new Acetobacter species.</title>
        <authorList>
            <person name="Cleenwerck I."/>
            <person name="Sombolestani A.S."/>
        </authorList>
    </citation>
    <scope>NUCLEOTIDE SEQUENCE</scope>
    <source>
        <strain evidence="5">LMG 1626</strain>
    </source>
</reference>
<gene>
    <name evidence="5" type="ORF">GOB87_06955</name>
</gene>
<evidence type="ECO:0000313" key="6">
    <source>
        <dbReference type="Proteomes" id="UP000597459"/>
    </source>
</evidence>
<dbReference type="GO" id="GO:0009251">
    <property type="term" value="P:glucan catabolic process"/>
    <property type="evidence" value="ECO:0007669"/>
    <property type="project" value="TreeGrafter"/>
</dbReference>
<dbReference type="GO" id="GO:0004553">
    <property type="term" value="F:hydrolase activity, hydrolyzing O-glycosyl compounds"/>
    <property type="evidence" value="ECO:0007669"/>
    <property type="project" value="InterPro"/>
</dbReference>
<evidence type="ECO:0000256" key="1">
    <source>
        <dbReference type="ARBA" id="ARBA00022801"/>
    </source>
</evidence>
<evidence type="ECO:0000313" key="5">
    <source>
        <dbReference type="EMBL" id="NHO53703.1"/>
    </source>
</evidence>
<sequence>MHSAILFGGRKVVSEDADLDAIVFHFFPIKTFRIAARLSTAGVIFSWHYHFRRTTILIGVNLGGLEDGSTFSTRAYYNYNVPNASRAEGWIALGCTAARIPHNLYRMQPGGMGTDLDPTYFGYSTALAQPYLDAKGFVFFDPHGFGSIQTSGATVDITTTEGEAQYLDYMTRLATKVTAWMGDASSSCVGIGLMNEPSQHDNATYQLLWNKAIAAMRGAGYKGTILVPWTDWQAVSQFSATNPPPAVVDDVGPCVLDVHCYLDQYNTGSGASAASATIGVERFAGLFASQLPLCYSGIVLSETGCPNDDISRTAFSNMLTALAADSRMIATTVWCDDAWLAKNANYITADTTDPRVQIMLDCLPK</sequence>
<dbReference type="PROSITE" id="PS00659">
    <property type="entry name" value="GLYCOSYL_HYDROL_F5"/>
    <property type="match status" value="1"/>
</dbReference>
<evidence type="ECO:0000259" key="4">
    <source>
        <dbReference type="Pfam" id="PF00150"/>
    </source>
</evidence>
<feature type="domain" description="Glycoside hydrolase family 5" evidence="4">
    <location>
        <begin position="72"/>
        <end position="335"/>
    </location>
</feature>
<dbReference type="InterPro" id="IPR017853">
    <property type="entry name" value="GH"/>
</dbReference>
<dbReference type="PANTHER" id="PTHR34142">
    <property type="entry name" value="ENDO-BETA-1,4-GLUCANASE A"/>
    <property type="match status" value="1"/>
</dbReference>
<organism evidence="5 6">
    <name type="scientific">Acetobacter estunensis</name>
    <dbReference type="NCBI Taxonomy" id="104097"/>
    <lineage>
        <taxon>Bacteria</taxon>
        <taxon>Pseudomonadati</taxon>
        <taxon>Pseudomonadota</taxon>
        <taxon>Alphaproteobacteria</taxon>
        <taxon>Acetobacterales</taxon>
        <taxon>Acetobacteraceae</taxon>
        <taxon>Acetobacter</taxon>
    </lineage>
</organism>
<evidence type="ECO:0000256" key="2">
    <source>
        <dbReference type="ARBA" id="ARBA00023295"/>
    </source>
</evidence>
<dbReference type="Proteomes" id="UP000597459">
    <property type="component" value="Unassembled WGS sequence"/>
</dbReference>
<comment type="similarity">
    <text evidence="3">Belongs to the glycosyl hydrolase 5 (cellulase A) family.</text>
</comment>
<dbReference type="Pfam" id="PF00150">
    <property type="entry name" value="Cellulase"/>
    <property type="match status" value="1"/>
</dbReference>
<dbReference type="Gene3D" id="3.20.20.80">
    <property type="entry name" value="Glycosidases"/>
    <property type="match status" value="1"/>
</dbReference>
<comment type="caution">
    <text evidence="5">The sequence shown here is derived from an EMBL/GenBank/DDBJ whole genome shotgun (WGS) entry which is preliminary data.</text>
</comment>
<proteinExistence type="inferred from homology"/>
<dbReference type="AlphaFoldDB" id="A0A967BAY4"/>